<dbReference type="AlphaFoldDB" id="A0A9P9IH36"/>
<dbReference type="EMBL" id="JAGMUU010000028">
    <property type="protein sequence ID" value="KAH7120421.1"/>
    <property type="molecule type" value="Genomic_DNA"/>
</dbReference>
<accession>A0A9P9IH36</accession>
<reference evidence="2" key="1">
    <citation type="journal article" date="2021" name="Nat. Commun.">
        <title>Genetic determinants of endophytism in the Arabidopsis root mycobiome.</title>
        <authorList>
            <person name="Mesny F."/>
            <person name="Miyauchi S."/>
            <person name="Thiergart T."/>
            <person name="Pickel B."/>
            <person name="Atanasova L."/>
            <person name="Karlsson M."/>
            <person name="Huettel B."/>
            <person name="Barry K.W."/>
            <person name="Haridas S."/>
            <person name="Chen C."/>
            <person name="Bauer D."/>
            <person name="Andreopoulos W."/>
            <person name="Pangilinan J."/>
            <person name="LaButti K."/>
            <person name="Riley R."/>
            <person name="Lipzen A."/>
            <person name="Clum A."/>
            <person name="Drula E."/>
            <person name="Henrissat B."/>
            <person name="Kohler A."/>
            <person name="Grigoriev I.V."/>
            <person name="Martin F.M."/>
            <person name="Hacquard S."/>
        </authorList>
    </citation>
    <scope>NUCLEOTIDE SEQUENCE</scope>
    <source>
        <strain evidence="2">MPI-CAGE-AT-0021</strain>
    </source>
</reference>
<feature type="region of interest" description="Disordered" evidence="1">
    <location>
        <begin position="1"/>
        <end position="38"/>
    </location>
</feature>
<dbReference type="OrthoDB" id="4356994at2759"/>
<keyword evidence="3" id="KW-1185">Reference proteome</keyword>
<organism evidence="2 3">
    <name type="scientific">Dactylonectria estremocensis</name>
    <dbReference type="NCBI Taxonomy" id="1079267"/>
    <lineage>
        <taxon>Eukaryota</taxon>
        <taxon>Fungi</taxon>
        <taxon>Dikarya</taxon>
        <taxon>Ascomycota</taxon>
        <taxon>Pezizomycotina</taxon>
        <taxon>Sordariomycetes</taxon>
        <taxon>Hypocreomycetidae</taxon>
        <taxon>Hypocreales</taxon>
        <taxon>Nectriaceae</taxon>
        <taxon>Dactylonectria</taxon>
    </lineage>
</organism>
<evidence type="ECO:0000256" key="1">
    <source>
        <dbReference type="SAM" id="MobiDB-lite"/>
    </source>
</evidence>
<feature type="region of interest" description="Disordered" evidence="1">
    <location>
        <begin position="109"/>
        <end position="134"/>
    </location>
</feature>
<feature type="compositionally biased region" description="Basic and acidic residues" evidence="1">
    <location>
        <begin position="119"/>
        <end position="134"/>
    </location>
</feature>
<sequence length="219" mass="23422">MASTIAADRTNEEPEALQKQSSSSSSNSHDTPSLLKNISAASSASLTQSTDDTSSPAALLPVQQPVRHCLRSLSAATKYEAILQWPVFKGVIEDSDVEIQSFLFQADASRSSNGGGCYHADDSRHGKSERPAASHGIDENAFVQLCRNFLTHICPRNPVLEKGALMSYAKDAAANGLQWNAPSCLVSFHHPNTDSCPVAGLRALTFRDAMGIPASRQPL</sequence>
<evidence type="ECO:0000313" key="2">
    <source>
        <dbReference type="EMBL" id="KAH7120421.1"/>
    </source>
</evidence>
<name>A0A9P9IH36_9HYPO</name>
<proteinExistence type="predicted"/>
<dbReference type="Proteomes" id="UP000717696">
    <property type="component" value="Unassembled WGS sequence"/>
</dbReference>
<evidence type="ECO:0000313" key="3">
    <source>
        <dbReference type="Proteomes" id="UP000717696"/>
    </source>
</evidence>
<comment type="caution">
    <text evidence="2">The sequence shown here is derived from an EMBL/GenBank/DDBJ whole genome shotgun (WGS) entry which is preliminary data.</text>
</comment>
<protein>
    <submittedName>
        <fullName evidence="2">Uncharacterized protein</fullName>
    </submittedName>
</protein>
<gene>
    <name evidence="2" type="ORF">B0J13DRAFT_629290</name>
</gene>